<evidence type="ECO:0000256" key="1">
    <source>
        <dbReference type="ARBA" id="ARBA00006642"/>
    </source>
</evidence>
<comment type="similarity">
    <text evidence="1 13">Belongs to the DapB family.</text>
</comment>
<dbReference type="PROSITE" id="PS01298">
    <property type="entry name" value="DAPB"/>
    <property type="match status" value="1"/>
</dbReference>
<feature type="domain" description="Dihydrodipicolinate reductase C-terminal" evidence="15">
    <location>
        <begin position="132"/>
        <end position="269"/>
    </location>
</feature>
<dbReference type="GO" id="GO:0005829">
    <property type="term" value="C:cytosol"/>
    <property type="evidence" value="ECO:0007669"/>
    <property type="project" value="TreeGrafter"/>
</dbReference>
<dbReference type="GO" id="GO:0050661">
    <property type="term" value="F:NADP binding"/>
    <property type="evidence" value="ECO:0007669"/>
    <property type="project" value="UniProtKB-UniRule"/>
</dbReference>
<comment type="function">
    <text evidence="13">Catalyzes the conversion of 4-hydroxy-tetrahydrodipicolinate (HTPA) to tetrahydrodipicolinate.</text>
</comment>
<feature type="active site" description="Proton donor" evidence="13">
    <location>
        <position position="164"/>
    </location>
</feature>
<comment type="caution">
    <text evidence="13">Was originally thought to be a dihydrodipicolinate reductase (DHDPR), catalyzing the conversion of dihydrodipicolinate to tetrahydrodipicolinate. However, it was shown in E.coli that the substrate of the enzymatic reaction is not dihydrodipicolinate (DHDP) but in fact (2S,4S)-4-hydroxy-2,3,4,5-tetrahydrodipicolinic acid (HTPA), the product released by the DapA-catalyzed reaction.</text>
</comment>
<dbReference type="NCBIfam" id="TIGR00036">
    <property type="entry name" value="dapB"/>
    <property type="match status" value="1"/>
</dbReference>
<feature type="binding site" evidence="13">
    <location>
        <begin position="126"/>
        <end position="129"/>
    </location>
    <ligand>
        <name>NAD(+)</name>
        <dbReference type="ChEBI" id="CHEBI:57540"/>
    </ligand>
</feature>
<dbReference type="GO" id="GO:0008839">
    <property type="term" value="F:4-hydroxy-tetrahydrodipicolinate reductase"/>
    <property type="evidence" value="ECO:0007669"/>
    <property type="project" value="UniProtKB-UniRule"/>
</dbReference>
<dbReference type="GO" id="GO:0051287">
    <property type="term" value="F:NAD binding"/>
    <property type="evidence" value="ECO:0007669"/>
    <property type="project" value="UniProtKB-UniRule"/>
</dbReference>
<dbReference type="PANTHER" id="PTHR20836:SF0">
    <property type="entry name" value="4-HYDROXY-TETRAHYDRODIPICOLINATE REDUCTASE 1, CHLOROPLASTIC-RELATED"/>
    <property type="match status" value="1"/>
</dbReference>
<dbReference type="Gene3D" id="3.40.50.720">
    <property type="entry name" value="NAD(P)-binding Rossmann-like Domain"/>
    <property type="match status" value="1"/>
</dbReference>
<evidence type="ECO:0000259" key="15">
    <source>
        <dbReference type="Pfam" id="PF05173"/>
    </source>
</evidence>
<dbReference type="EC" id="1.17.1.8" evidence="10 13"/>
<dbReference type="InterPro" id="IPR023940">
    <property type="entry name" value="DHDPR_bac"/>
</dbReference>
<name>A0A937DLG4_9HYPH</name>
<keyword evidence="3 13" id="KW-0028">Amino-acid biosynthesis</keyword>
<dbReference type="Gene3D" id="3.30.360.10">
    <property type="entry name" value="Dihydrodipicolinate Reductase, domain 2"/>
    <property type="match status" value="1"/>
</dbReference>
<dbReference type="GO" id="GO:0019877">
    <property type="term" value="P:diaminopimelate biosynthetic process"/>
    <property type="evidence" value="ECO:0007669"/>
    <property type="project" value="UniProtKB-UniRule"/>
</dbReference>
<protein>
    <recommendedName>
        <fullName evidence="10 13">4-hydroxy-tetrahydrodipicolinate reductase</fullName>
        <shortName evidence="13">HTPA reductase</shortName>
        <ecNumber evidence="10 13">1.17.1.8</ecNumber>
    </recommendedName>
</protein>
<dbReference type="InterPro" id="IPR036291">
    <property type="entry name" value="NAD(P)-bd_dom_sf"/>
</dbReference>
<evidence type="ECO:0000256" key="4">
    <source>
        <dbReference type="ARBA" id="ARBA00022857"/>
    </source>
</evidence>
<evidence type="ECO:0000256" key="2">
    <source>
        <dbReference type="ARBA" id="ARBA00022490"/>
    </source>
</evidence>
<proteinExistence type="inferred from homology"/>
<feature type="binding site" evidence="13">
    <location>
        <position position="40"/>
    </location>
    <ligand>
        <name>NADP(+)</name>
        <dbReference type="ChEBI" id="CHEBI:58349"/>
    </ligand>
</feature>
<dbReference type="InterPro" id="IPR022664">
    <property type="entry name" value="DapB_N_CS"/>
</dbReference>
<comment type="subunit">
    <text evidence="13">Homotetramer.</text>
</comment>
<evidence type="ECO:0000256" key="8">
    <source>
        <dbReference type="ARBA" id="ARBA00023154"/>
    </source>
</evidence>
<accession>A0A937DLG4</accession>
<dbReference type="CDD" id="cd02274">
    <property type="entry name" value="DHDPR_N"/>
    <property type="match status" value="1"/>
</dbReference>
<dbReference type="PIRSF" id="PIRSF000161">
    <property type="entry name" value="DHPR"/>
    <property type="match status" value="1"/>
</dbReference>
<comment type="pathway">
    <text evidence="9 13">Amino-acid biosynthesis; L-lysine biosynthesis via DAP pathway; (S)-tetrahydrodipicolinate from L-aspartate: step 4/4.</text>
</comment>
<keyword evidence="8 13" id="KW-0457">Lysine biosynthesis</keyword>
<evidence type="ECO:0000256" key="12">
    <source>
        <dbReference type="ARBA" id="ARBA00049396"/>
    </source>
</evidence>
<dbReference type="Proteomes" id="UP000736856">
    <property type="component" value="Unassembled WGS sequence"/>
</dbReference>
<sequence>MQKPSMKIAILGGGGRMGGALIKAIHTDPSVTLKAVIVRKGSSLVGKDVGIFVGMSSIGVTFSDDISQAMHFIDGIIDFSSPEYTLESLGLSYKMGLVHIIGTTGFSDEENESILSFARSVRIVKSGNMSLGINFMGCLVKMAAGYFPSKHWDFEILEMHHRRKVDAPSGTALLLGEAVARGRHVNLSENSVLNRHQESDIRREGSIGFATLRGGSIVGEHSVLIAGEGESLTLSHSAYDRSIFARGAIAAAMWAASKGAGLYSMQDVLGFQDSGFGTNEQ</sequence>
<feature type="domain" description="Dihydrodipicolinate reductase N-terminal" evidence="14">
    <location>
        <begin position="6"/>
        <end position="129"/>
    </location>
</feature>
<dbReference type="HAMAP" id="MF_00102">
    <property type="entry name" value="DapB"/>
    <property type="match status" value="1"/>
</dbReference>
<dbReference type="Pfam" id="PF01113">
    <property type="entry name" value="DapB_N"/>
    <property type="match status" value="1"/>
</dbReference>
<evidence type="ECO:0000256" key="13">
    <source>
        <dbReference type="HAMAP-Rule" id="MF_00102"/>
    </source>
</evidence>
<dbReference type="SUPFAM" id="SSF55347">
    <property type="entry name" value="Glyceraldehyde-3-phosphate dehydrogenase-like, C-terminal domain"/>
    <property type="match status" value="1"/>
</dbReference>
<keyword evidence="5 13" id="KW-0220">Diaminopimelate biosynthesis</keyword>
<evidence type="ECO:0000256" key="7">
    <source>
        <dbReference type="ARBA" id="ARBA00023027"/>
    </source>
</evidence>
<dbReference type="GO" id="GO:0009089">
    <property type="term" value="P:lysine biosynthetic process via diaminopimelate"/>
    <property type="evidence" value="ECO:0007669"/>
    <property type="project" value="UniProtKB-UniRule"/>
</dbReference>
<dbReference type="InterPro" id="IPR022663">
    <property type="entry name" value="DapB_C"/>
</dbReference>
<evidence type="ECO:0000256" key="6">
    <source>
        <dbReference type="ARBA" id="ARBA00023002"/>
    </source>
</evidence>
<feature type="active site" description="Proton donor/acceptor" evidence="13">
    <location>
        <position position="160"/>
    </location>
</feature>
<feature type="binding site" evidence="13">
    <location>
        <begin position="170"/>
        <end position="171"/>
    </location>
    <ligand>
        <name>(S)-2,3,4,5-tetrahydrodipicolinate</name>
        <dbReference type="ChEBI" id="CHEBI:16845"/>
    </ligand>
</feature>
<dbReference type="GO" id="GO:0016726">
    <property type="term" value="F:oxidoreductase activity, acting on CH or CH2 groups, NAD or NADP as acceptor"/>
    <property type="evidence" value="ECO:0007669"/>
    <property type="project" value="UniProtKB-UniRule"/>
</dbReference>
<gene>
    <name evidence="13" type="primary">dapB</name>
    <name evidence="16" type="ORF">EU981_03855</name>
</gene>
<feature type="binding site" evidence="13">
    <location>
        <position position="161"/>
    </location>
    <ligand>
        <name>(S)-2,3,4,5-tetrahydrodipicolinate</name>
        <dbReference type="ChEBI" id="CHEBI:16845"/>
    </ligand>
</feature>
<evidence type="ECO:0000313" key="16">
    <source>
        <dbReference type="EMBL" id="MBL0849193.1"/>
    </source>
</evidence>
<comment type="catalytic activity">
    <reaction evidence="12 13">
        <text>(S)-2,3,4,5-tetrahydrodipicolinate + NAD(+) + H2O = (2S,4S)-4-hydroxy-2,3,4,5-tetrahydrodipicolinate + NADH + H(+)</text>
        <dbReference type="Rhea" id="RHEA:35323"/>
        <dbReference type="ChEBI" id="CHEBI:15377"/>
        <dbReference type="ChEBI" id="CHEBI:15378"/>
        <dbReference type="ChEBI" id="CHEBI:16845"/>
        <dbReference type="ChEBI" id="CHEBI:57540"/>
        <dbReference type="ChEBI" id="CHEBI:57945"/>
        <dbReference type="ChEBI" id="CHEBI:67139"/>
        <dbReference type="EC" id="1.17.1.8"/>
    </reaction>
</comment>
<comment type="caution">
    <text evidence="13">Lacks conserved residue(s) required for the propagation of feature annotation.</text>
</comment>
<keyword evidence="4 13" id="KW-0521">NADP</keyword>
<keyword evidence="7 13" id="KW-0520">NAD</keyword>
<dbReference type="EMBL" id="SEOL01000007">
    <property type="protein sequence ID" value="MBL0849193.1"/>
    <property type="molecule type" value="Genomic_DNA"/>
</dbReference>
<evidence type="ECO:0000259" key="14">
    <source>
        <dbReference type="Pfam" id="PF01113"/>
    </source>
</evidence>
<keyword evidence="2 13" id="KW-0963">Cytoplasm</keyword>
<evidence type="ECO:0000256" key="5">
    <source>
        <dbReference type="ARBA" id="ARBA00022915"/>
    </source>
</evidence>
<evidence type="ECO:0000256" key="11">
    <source>
        <dbReference type="ARBA" id="ARBA00049080"/>
    </source>
</evidence>
<dbReference type="PANTHER" id="PTHR20836">
    <property type="entry name" value="DIHYDRODIPICOLINATE REDUCTASE"/>
    <property type="match status" value="1"/>
</dbReference>
<dbReference type="SUPFAM" id="SSF51735">
    <property type="entry name" value="NAD(P)-binding Rossmann-fold domains"/>
    <property type="match status" value="1"/>
</dbReference>
<reference evidence="16" key="1">
    <citation type="submission" date="2019-02" db="EMBL/GenBank/DDBJ databases">
        <title>A novel Candidatus Liberibacter species associated with the New Zealand native fuchsia psyllid, Ctenarytaina fuchsiae.</title>
        <authorList>
            <person name="Thompson S.M."/>
            <person name="Jorgensen N."/>
            <person name="David C."/>
            <person name="Bulman S.R."/>
            <person name="Smith G.R."/>
        </authorList>
    </citation>
    <scope>NUCLEOTIDE SEQUENCE</scope>
    <source>
        <strain evidence="16">Oxford</strain>
    </source>
</reference>
<comment type="subcellular location">
    <subcellularLocation>
        <location evidence="13">Cytoplasm</location>
    </subcellularLocation>
</comment>
<evidence type="ECO:0000256" key="9">
    <source>
        <dbReference type="ARBA" id="ARBA00037922"/>
    </source>
</evidence>
<evidence type="ECO:0000256" key="3">
    <source>
        <dbReference type="ARBA" id="ARBA00022605"/>
    </source>
</evidence>
<feature type="binding site" evidence="13">
    <location>
        <begin position="12"/>
        <end position="17"/>
    </location>
    <ligand>
        <name>NAD(+)</name>
        <dbReference type="ChEBI" id="CHEBI:57540"/>
    </ligand>
</feature>
<evidence type="ECO:0000313" key="17">
    <source>
        <dbReference type="Proteomes" id="UP000736856"/>
    </source>
</evidence>
<dbReference type="AlphaFoldDB" id="A0A937DLG4"/>
<dbReference type="InterPro" id="IPR000846">
    <property type="entry name" value="DapB_N"/>
</dbReference>
<comment type="caution">
    <text evidence="16">The sequence shown here is derived from an EMBL/GenBank/DDBJ whole genome shotgun (WGS) entry which is preliminary data.</text>
</comment>
<evidence type="ECO:0000256" key="10">
    <source>
        <dbReference type="ARBA" id="ARBA00038983"/>
    </source>
</evidence>
<comment type="catalytic activity">
    <reaction evidence="11 13">
        <text>(S)-2,3,4,5-tetrahydrodipicolinate + NADP(+) + H2O = (2S,4S)-4-hydroxy-2,3,4,5-tetrahydrodipicolinate + NADPH + H(+)</text>
        <dbReference type="Rhea" id="RHEA:35331"/>
        <dbReference type="ChEBI" id="CHEBI:15377"/>
        <dbReference type="ChEBI" id="CHEBI:15378"/>
        <dbReference type="ChEBI" id="CHEBI:16845"/>
        <dbReference type="ChEBI" id="CHEBI:57783"/>
        <dbReference type="ChEBI" id="CHEBI:58349"/>
        <dbReference type="ChEBI" id="CHEBI:67139"/>
        <dbReference type="EC" id="1.17.1.8"/>
    </reaction>
</comment>
<dbReference type="Pfam" id="PF05173">
    <property type="entry name" value="DapB_C"/>
    <property type="match status" value="1"/>
</dbReference>
<keyword evidence="6 13" id="KW-0560">Oxidoreductase</keyword>
<organism evidence="16 17">
    <name type="scientific">Candidatus Liberibacter ctenarytainae</name>
    <dbReference type="NCBI Taxonomy" id="2020335"/>
    <lineage>
        <taxon>Bacteria</taxon>
        <taxon>Pseudomonadati</taxon>
        <taxon>Pseudomonadota</taxon>
        <taxon>Alphaproteobacteria</taxon>
        <taxon>Hyphomicrobiales</taxon>
        <taxon>Rhizobiaceae</taxon>
        <taxon>Liberibacter</taxon>
    </lineage>
</organism>
<feature type="binding site" evidence="13">
    <location>
        <begin position="102"/>
        <end position="104"/>
    </location>
    <ligand>
        <name>NAD(+)</name>
        <dbReference type="ChEBI" id="CHEBI:57540"/>
    </ligand>
</feature>